<comment type="similarity">
    <text evidence="3">In the C-terminal section; belongs to the protein kinase superfamily. Ser/Thr protein kinase family.</text>
</comment>
<dbReference type="Proteomes" id="UP000813462">
    <property type="component" value="Unassembled WGS sequence"/>
</dbReference>
<dbReference type="FunFam" id="1.10.510.10:FF:000240">
    <property type="entry name" value="Lectin-domain containing receptor kinase A4.3"/>
    <property type="match status" value="1"/>
</dbReference>
<dbReference type="SMART" id="SM00220">
    <property type="entry name" value="S_TKc"/>
    <property type="match status" value="1"/>
</dbReference>
<keyword evidence="4" id="KW-1003">Cell membrane</keyword>
<evidence type="ECO:0000256" key="8">
    <source>
        <dbReference type="ARBA" id="ARBA00022840"/>
    </source>
</evidence>
<dbReference type="InterPro" id="IPR008271">
    <property type="entry name" value="Ser/Thr_kinase_AS"/>
</dbReference>
<evidence type="ECO:0000256" key="1">
    <source>
        <dbReference type="ARBA" id="ARBA00004251"/>
    </source>
</evidence>
<dbReference type="GO" id="GO:0005524">
    <property type="term" value="F:ATP binding"/>
    <property type="evidence" value="ECO:0007669"/>
    <property type="project" value="UniProtKB-KW"/>
</dbReference>
<dbReference type="InterPro" id="IPR013320">
    <property type="entry name" value="ConA-like_dom_sf"/>
</dbReference>
<evidence type="ECO:0000256" key="2">
    <source>
        <dbReference type="ARBA" id="ARBA00008536"/>
    </source>
</evidence>
<keyword evidence="7" id="KW-0547">Nucleotide-binding</keyword>
<evidence type="ECO:0000256" key="3">
    <source>
        <dbReference type="ARBA" id="ARBA00010217"/>
    </source>
</evidence>
<dbReference type="GO" id="GO:0002229">
    <property type="term" value="P:defense response to oomycetes"/>
    <property type="evidence" value="ECO:0007669"/>
    <property type="project" value="UniProtKB-ARBA"/>
</dbReference>
<dbReference type="GO" id="GO:0005886">
    <property type="term" value="C:plasma membrane"/>
    <property type="evidence" value="ECO:0007669"/>
    <property type="project" value="UniProtKB-SubCell"/>
</dbReference>
<evidence type="ECO:0000313" key="16">
    <source>
        <dbReference type="Proteomes" id="UP000813462"/>
    </source>
</evidence>
<dbReference type="Gene3D" id="1.10.510.10">
    <property type="entry name" value="Transferase(Phosphotransferase) domain 1"/>
    <property type="match status" value="1"/>
</dbReference>
<dbReference type="Pfam" id="PF00069">
    <property type="entry name" value="Pkinase"/>
    <property type="match status" value="1"/>
</dbReference>
<keyword evidence="8" id="KW-0067">ATP-binding</keyword>
<protein>
    <recommendedName>
        <fullName evidence="17">L-type lectin-domain containing receptor kinase IX.1-like</fullName>
    </recommendedName>
</protein>
<dbReference type="PROSITE" id="PS51328">
    <property type="entry name" value="L_LECTIN_LIKE"/>
    <property type="match status" value="1"/>
</dbReference>
<evidence type="ECO:0000256" key="9">
    <source>
        <dbReference type="ARBA" id="ARBA00022989"/>
    </source>
</evidence>
<dbReference type="Gene3D" id="2.60.120.200">
    <property type="match status" value="1"/>
</dbReference>
<sequence>MPQYATVGFSAATGAYPQKHEILSWERAQGVVEFEDQEAPLGFEDAMNREFDHNAGPRRYQIALGLASALLYRHEESEQSVIHRDIKSSNIMLDSDFNTKLGDFGLARLMDEDAGVKTTALAGTFGYMASEYISKGKASKASDVYSFGVVALEIACGRKSIQSNSDASLVARVWELYGADRVVDALECLVNVGLWCAHPVHTLRPSIRQALRVLKFEAHFPDLPKNMPPPNYNLVSLEEEPPLPPSAPHSLTFTSINAGC</sequence>
<comment type="caution">
    <text evidence="15">The sequence shown here is derived from an EMBL/GenBank/DDBJ whole genome shotgun (WGS) entry which is preliminary data.</text>
</comment>
<reference evidence="15" key="1">
    <citation type="journal article" date="2021" name="Front. Plant Sci.">
        <title>Chromosome-Scale Genome Assembly for Chinese Sour Jujube and Insights Into Its Genome Evolution and Domestication Signature.</title>
        <authorList>
            <person name="Shen L.-Y."/>
            <person name="Luo H."/>
            <person name="Wang X.-L."/>
            <person name="Wang X.-M."/>
            <person name="Qiu X.-J."/>
            <person name="Liu H."/>
            <person name="Zhou S.-S."/>
            <person name="Jia K.-H."/>
            <person name="Nie S."/>
            <person name="Bao Y.-T."/>
            <person name="Zhang R.-G."/>
            <person name="Yun Q.-Z."/>
            <person name="Chai Y.-H."/>
            <person name="Lu J.-Y."/>
            <person name="Li Y."/>
            <person name="Zhao S.-W."/>
            <person name="Mao J.-F."/>
            <person name="Jia S.-G."/>
            <person name="Mao Y.-M."/>
        </authorList>
    </citation>
    <scope>NUCLEOTIDE SEQUENCE</scope>
    <source>
        <strain evidence="15">AT0</strain>
        <tissue evidence="15">Leaf</tissue>
    </source>
</reference>
<evidence type="ECO:0000256" key="11">
    <source>
        <dbReference type="ARBA" id="ARBA00023170"/>
    </source>
</evidence>
<evidence type="ECO:0000256" key="6">
    <source>
        <dbReference type="ARBA" id="ARBA00022729"/>
    </source>
</evidence>
<proteinExistence type="inferred from homology"/>
<comment type="similarity">
    <text evidence="2">In the N-terminal section; belongs to the leguminous lectin family.</text>
</comment>
<evidence type="ECO:0000256" key="4">
    <source>
        <dbReference type="ARBA" id="ARBA00022475"/>
    </source>
</evidence>
<dbReference type="GO" id="GO:0004672">
    <property type="term" value="F:protein kinase activity"/>
    <property type="evidence" value="ECO:0007669"/>
    <property type="project" value="InterPro"/>
</dbReference>
<evidence type="ECO:0008006" key="17">
    <source>
        <dbReference type="Google" id="ProtNLM"/>
    </source>
</evidence>
<evidence type="ECO:0000256" key="7">
    <source>
        <dbReference type="ARBA" id="ARBA00022741"/>
    </source>
</evidence>
<keyword evidence="11" id="KW-0675">Receptor</keyword>
<evidence type="ECO:0000313" key="15">
    <source>
        <dbReference type="EMBL" id="KAH7529487.1"/>
    </source>
</evidence>
<dbReference type="SUPFAM" id="SSF56112">
    <property type="entry name" value="Protein kinase-like (PK-like)"/>
    <property type="match status" value="1"/>
</dbReference>
<dbReference type="InterPro" id="IPR011009">
    <property type="entry name" value="Kinase-like_dom_sf"/>
</dbReference>
<keyword evidence="9" id="KW-1133">Transmembrane helix</keyword>
<evidence type="ECO:0000256" key="5">
    <source>
        <dbReference type="ARBA" id="ARBA00022692"/>
    </source>
</evidence>
<evidence type="ECO:0000256" key="10">
    <source>
        <dbReference type="ARBA" id="ARBA00023136"/>
    </source>
</evidence>
<keyword evidence="5" id="KW-0812">Transmembrane</keyword>
<dbReference type="InterPro" id="IPR000719">
    <property type="entry name" value="Prot_kinase_dom"/>
</dbReference>
<comment type="subcellular location">
    <subcellularLocation>
        <location evidence="1">Cell membrane</location>
        <topology evidence="1">Single-pass type I membrane protein</topology>
    </subcellularLocation>
</comment>
<keyword evidence="6" id="KW-0732">Signal</keyword>
<dbReference type="InterPro" id="IPR050528">
    <property type="entry name" value="L-type_Lectin-RKs"/>
</dbReference>
<evidence type="ECO:0000259" key="13">
    <source>
        <dbReference type="PROSITE" id="PS50011"/>
    </source>
</evidence>
<evidence type="ECO:0000256" key="12">
    <source>
        <dbReference type="ARBA" id="ARBA00023180"/>
    </source>
</evidence>
<feature type="domain" description="L-type lectin-like" evidence="14">
    <location>
        <begin position="1"/>
        <end position="30"/>
    </location>
</feature>
<dbReference type="PROSITE" id="PS00108">
    <property type="entry name" value="PROTEIN_KINASE_ST"/>
    <property type="match status" value="1"/>
</dbReference>
<name>A0A978VGJ8_ZIZJJ</name>
<dbReference type="InterPro" id="IPR005052">
    <property type="entry name" value="Lectin_leg"/>
</dbReference>
<dbReference type="AlphaFoldDB" id="A0A978VGJ8"/>
<gene>
    <name evidence="15" type="ORF">FEM48_Zijuj05G0189200</name>
</gene>
<accession>A0A978VGJ8</accession>
<dbReference type="PROSITE" id="PS50011">
    <property type="entry name" value="PROTEIN_KINASE_DOM"/>
    <property type="match status" value="1"/>
</dbReference>
<dbReference type="EMBL" id="JAEACU010000005">
    <property type="protein sequence ID" value="KAH7529487.1"/>
    <property type="molecule type" value="Genomic_DNA"/>
</dbReference>
<organism evidence="15 16">
    <name type="scientific">Ziziphus jujuba var. spinosa</name>
    <dbReference type="NCBI Taxonomy" id="714518"/>
    <lineage>
        <taxon>Eukaryota</taxon>
        <taxon>Viridiplantae</taxon>
        <taxon>Streptophyta</taxon>
        <taxon>Embryophyta</taxon>
        <taxon>Tracheophyta</taxon>
        <taxon>Spermatophyta</taxon>
        <taxon>Magnoliopsida</taxon>
        <taxon>eudicotyledons</taxon>
        <taxon>Gunneridae</taxon>
        <taxon>Pentapetalae</taxon>
        <taxon>rosids</taxon>
        <taxon>fabids</taxon>
        <taxon>Rosales</taxon>
        <taxon>Rhamnaceae</taxon>
        <taxon>Paliureae</taxon>
        <taxon>Ziziphus</taxon>
    </lineage>
</organism>
<keyword evidence="10" id="KW-0472">Membrane</keyword>
<feature type="domain" description="Protein kinase" evidence="13">
    <location>
        <begin position="1"/>
        <end position="220"/>
    </location>
</feature>
<dbReference type="PANTHER" id="PTHR27007">
    <property type="match status" value="1"/>
</dbReference>
<keyword evidence="12" id="KW-0325">Glycoprotein</keyword>
<evidence type="ECO:0000259" key="14">
    <source>
        <dbReference type="PROSITE" id="PS51328"/>
    </source>
</evidence>
<dbReference type="SUPFAM" id="SSF49899">
    <property type="entry name" value="Concanavalin A-like lectins/glucanases"/>
    <property type="match status" value="1"/>
</dbReference>